<keyword evidence="3" id="KW-1185">Reference proteome</keyword>
<feature type="compositionally biased region" description="Polar residues" evidence="1">
    <location>
        <begin position="22"/>
        <end position="35"/>
    </location>
</feature>
<gene>
    <name evidence="2" type="ORF">E4U13_006056</name>
</gene>
<name>A0A9P7Q630_9HYPO</name>
<sequence length="523" mass="60753">MASNQDQAGPLQEQPQQPQQYALITNGPSYHQQQGEPLPRHWPEQHDMYKMLVQLMQQQLATQAALTELLHRNHVSTPRSASDNSADTVKPQTDHPLRALDIGFFDPGATTKKVQTVVSDAEPFITTYKCVFAFTQRLEHAAYSRSERAVKEVWIFCLRGQALYWHSQLITQSKRDMLREASLKTICQCLVEQFQLPLSMALDRIKSAKFTLQDYHRGENITNFSTDLLEAARIVYQDVVTQLRVVHLAFDGQIQVVIPPPTAGMTINEFFMQLRDREATIKALAKEKYEQTVNQQFWESAGNFSQDRNNRRRFPTDSWYQNPPSFQRQRRQHQDGRTINYDRYYNGYPIRSQNRYHTPQGQAHINRAVPIVNTLRQDTGYRPAVQPFYDADASDRDQGNLGYGELQQYGRYEDQDLFHHQQEMRDDIRTLYSEEESEIPYSEVESEVPYSELESENTCAEVESQSPHAHMEWGNPCAEMESDIPYADAHWDGLYPDVEWDYDYQEDCYSSFGDDNAGVLDDW</sequence>
<evidence type="ECO:0000256" key="1">
    <source>
        <dbReference type="SAM" id="MobiDB-lite"/>
    </source>
</evidence>
<evidence type="ECO:0008006" key="4">
    <source>
        <dbReference type="Google" id="ProtNLM"/>
    </source>
</evidence>
<organism evidence="2 3">
    <name type="scientific">Claviceps humidiphila</name>
    <dbReference type="NCBI Taxonomy" id="1294629"/>
    <lineage>
        <taxon>Eukaryota</taxon>
        <taxon>Fungi</taxon>
        <taxon>Dikarya</taxon>
        <taxon>Ascomycota</taxon>
        <taxon>Pezizomycotina</taxon>
        <taxon>Sordariomycetes</taxon>
        <taxon>Hypocreomycetidae</taxon>
        <taxon>Hypocreales</taxon>
        <taxon>Clavicipitaceae</taxon>
        <taxon>Claviceps</taxon>
    </lineage>
</organism>
<feature type="region of interest" description="Disordered" evidence="1">
    <location>
        <begin position="304"/>
        <end position="334"/>
    </location>
</feature>
<dbReference type="AlphaFoldDB" id="A0A9P7Q630"/>
<accession>A0A9P7Q630</accession>
<evidence type="ECO:0000313" key="3">
    <source>
        <dbReference type="Proteomes" id="UP000732380"/>
    </source>
</evidence>
<proteinExistence type="predicted"/>
<feature type="region of interest" description="Disordered" evidence="1">
    <location>
        <begin position="1"/>
        <end position="42"/>
    </location>
</feature>
<dbReference type="Proteomes" id="UP000732380">
    <property type="component" value="Unassembled WGS sequence"/>
</dbReference>
<dbReference type="EMBL" id="SRQM01000051">
    <property type="protein sequence ID" value="KAG6120739.1"/>
    <property type="molecule type" value="Genomic_DNA"/>
</dbReference>
<feature type="compositionally biased region" description="Low complexity" evidence="1">
    <location>
        <begin position="1"/>
        <end position="20"/>
    </location>
</feature>
<comment type="caution">
    <text evidence="2">The sequence shown here is derived from an EMBL/GenBank/DDBJ whole genome shotgun (WGS) entry which is preliminary data.</text>
</comment>
<feature type="compositionally biased region" description="Polar residues" evidence="1">
    <location>
        <begin position="318"/>
        <end position="327"/>
    </location>
</feature>
<protein>
    <recommendedName>
        <fullName evidence="4">Retrotransposon gag domain-containing protein</fullName>
    </recommendedName>
</protein>
<evidence type="ECO:0000313" key="2">
    <source>
        <dbReference type="EMBL" id="KAG6120739.1"/>
    </source>
</evidence>
<reference evidence="2 3" key="1">
    <citation type="journal article" date="2020" name="bioRxiv">
        <title>Whole genome comparisons of ergot fungi reveals the divergence and evolution of species within the genus Claviceps are the result of varying mechanisms driving genome evolution and host range expansion.</title>
        <authorList>
            <person name="Wyka S.A."/>
            <person name="Mondo S.J."/>
            <person name="Liu M."/>
            <person name="Dettman J."/>
            <person name="Nalam V."/>
            <person name="Broders K.D."/>
        </authorList>
    </citation>
    <scope>NUCLEOTIDE SEQUENCE [LARGE SCALE GENOMIC DNA]</scope>
    <source>
        <strain evidence="2 3">LM576</strain>
    </source>
</reference>